<reference evidence="1" key="1">
    <citation type="submission" date="2020-10" db="EMBL/GenBank/DDBJ databases">
        <authorList>
            <person name="Gilroy R."/>
        </authorList>
    </citation>
    <scope>NUCLEOTIDE SEQUENCE</scope>
    <source>
        <strain evidence="1">6919</strain>
    </source>
</reference>
<dbReference type="Proteomes" id="UP000823598">
    <property type="component" value="Unassembled WGS sequence"/>
</dbReference>
<dbReference type="AlphaFoldDB" id="A0A9D9IQY9"/>
<reference evidence="1" key="2">
    <citation type="journal article" date="2021" name="PeerJ">
        <title>Extensive microbial diversity within the chicken gut microbiome revealed by metagenomics and culture.</title>
        <authorList>
            <person name="Gilroy R."/>
            <person name="Ravi A."/>
            <person name="Getino M."/>
            <person name="Pursley I."/>
            <person name="Horton D.L."/>
            <person name="Alikhan N.F."/>
            <person name="Baker D."/>
            <person name="Gharbi K."/>
            <person name="Hall N."/>
            <person name="Watson M."/>
            <person name="Adriaenssens E.M."/>
            <person name="Foster-Nyarko E."/>
            <person name="Jarju S."/>
            <person name="Secka A."/>
            <person name="Antonio M."/>
            <person name="Oren A."/>
            <person name="Chaudhuri R.R."/>
            <person name="La Ragione R."/>
            <person name="Hildebrand F."/>
            <person name="Pallen M.J."/>
        </authorList>
    </citation>
    <scope>NUCLEOTIDE SEQUENCE</scope>
    <source>
        <strain evidence="1">6919</strain>
    </source>
</reference>
<accession>A0A9D9IQY9</accession>
<sequence length="124" mass="14478">MENQLSDKKYNTYSDIVTMFFNTIKDTKEHKTINQKETMIKIMDAKRDILMYASDDVFKAFNNFLLTSSLMSQQDSDYAVTKSVLQLMRTIRQDMCGKQSSVTEKDILLCLTQNKEDIDKFFGK</sequence>
<name>A0A9D9IQY9_9BACT</name>
<evidence type="ECO:0000313" key="2">
    <source>
        <dbReference type="Proteomes" id="UP000823598"/>
    </source>
</evidence>
<evidence type="ECO:0000313" key="1">
    <source>
        <dbReference type="EMBL" id="MBO8476261.1"/>
    </source>
</evidence>
<protein>
    <submittedName>
        <fullName evidence="1">Uncharacterized protein</fullName>
    </submittedName>
</protein>
<gene>
    <name evidence="1" type="ORF">IAB88_04645</name>
</gene>
<comment type="caution">
    <text evidence="1">The sequence shown here is derived from an EMBL/GenBank/DDBJ whole genome shotgun (WGS) entry which is preliminary data.</text>
</comment>
<proteinExistence type="predicted"/>
<organism evidence="1 2">
    <name type="scientific">Candidatus Limisoma faecipullorum</name>
    <dbReference type="NCBI Taxonomy" id="2840854"/>
    <lineage>
        <taxon>Bacteria</taxon>
        <taxon>Pseudomonadati</taxon>
        <taxon>Bacteroidota</taxon>
        <taxon>Bacteroidia</taxon>
        <taxon>Bacteroidales</taxon>
        <taxon>Candidatus Limisoma</taxon>
    </lineage>
</organism>
<dbReference type="EMBL" id="JADIMC010000053">
    <property type="protein sequence ID" value="MBO8476261.1"/>
    <property type="molecule type" value="Genomic_DNA"/>
</dbReference>